<protein>
    <recommendedName>
        <fullName evidence="4">Pilus biosynthesis protein TadE</fullName>
    </recommendedName>
</protein>
<evidence type="ECO:0000256" key="1">
    <source>
        <dbReference type="SAM" id="Phobius"/>
    </source>
</evidence>
<keyword evidence="3" id="KW-1185">Reference proteome</keyword>
<feature type="transmembrane region" description="Helical" evidence="1">
    <location>
        <begin position="6"/>
        <end position="25"/>
    </location>
</feature>
<evidence type="ECO:0008006" key="4">
    <source>
        <dbReference type="Google" id="ProtNLM"/>
    </source>
</evidence>
<reference evidence="3" key="1">
    <citation type="submission" date="2019-11" db="EMBL/GenBank/DDBJ databases">
        <title>Isolation and characterization of two novel species in the genus Thiomicrorhabdus.</title>
        <authorList>
            <person name="Mochizuki J."/>
            <person name="Kojima H."/>
            <person name="Fukui M."/>
        </authorList>
    </citation>
    <scope>NUCLEOTIDE SEQUENCE [LARGE SCALE GENOMIC DNA]</scope>
    <source>
        <strain evidence="3">aks77</strain>
    </source>
</reference>
<proteinExistence type="predicted"/>
<keyword evidence="1" id="KW-0812">Transmembrane</keyword>
<name>A0A6F8PXC6_9GAMM</name>
<organism evidence="2 3">
    <name type="scientific">Thiosulfatimonas sediminis</name>
    <dbReference type="NCBI Taxonomy" id="2675054"/>
    <lineage>
        <taxon>Bacteria</taxon>
        <taxon>Pseudomonadati</taxon>
        <taxon>Pseudomonadota</taxon>
        <taxon>Gammaproteobacteria</taxon>
        <taxon>Thiotrichales</taxon>
        <taxon>Piscirickettsiaceae</taxon>
        <taxon>Thiosulfatimonas</taxon>
    </lineage>
</organism>
<dbReference type="KEGG" id="tse:THMIRHAS_20270"/>
<evidence type="ECO:0000313" key="3">
    <source>
        <dbReference type="Proteomes" id="UP000501726"/>
    </source>
</evidence>
<keyword evidence="1" id="KW-0472">Membrane</keyword>
<dbReference type="EMBL" id="AP021889">
    <property type="protein sequence ID" value="BBP46654.1"/>
    <property type="molecule type" value="Genomic_DNA"/>
</dbReference>
<keyword evidence="1" id="KW-1133">Transmembrane helix</keyword>
<sequence>MLETAYVLPLLLGVVLFIIETLSYAMNSLIVNDVLTDVHLAIVDEVREISAMDNASGFVSDFGVYCDAGSVKLNVGASEAVKALVLNSLEIKGVELLETDPGAVNITNETDSQFGFDHYVIKFNGTANTLTLPTFLNEYLPMNVDTVISIKASCQSSAP</sequence>
<gene>
    <name evidence="2" type="ORF">THMIRHAS_20270</name>
</gene>
<accession>A0A6F8PXC6</accession>
<evidence type="ECO:0000313" key="2">
    <source>
        <dbReference type="EMBL" id="BBP46654.1"/>
    </source>
</evidence>
<dbReference type="Proteomes" id="UP000501726">
    <property type="component" value="Chromosome"/>
</dbReference>
<dbReference type="AlphaFoldDB" id="A0A6F8PXC6"/>
<dbReference type="RefSeq" id="WP_173273511.1">
    <property type="nucleotide sequence ID" value="NZ_AP021889.1"/>
</dbReference>